<evidence type="ECO:0000256" key="3">
    <source>
        <dbReference type="ARBA" id="ARBA00023273"/>
    </source>
</evidence>
<dbReference type="PANTHER" id="PTHR15654:SF1">
    <property type="entry name" value="COILED-COIL DOMAIN-CONTAINING PROTEIN 96"/>
    <property type="match status" value="1"/>
</dbReference>
<feature type="compositionally biased region" description="Low complexity" evidence="5">
    <location>
        <begin position="107"/>
        <end position="128"/>
    </location>
</feature>
<proteinExistence type="predicted"/>
<evidence type="ECO:0000313" key="8">
    <source>
        <dbReference type="RefSeq" id="XP_032833989.1"/>
    </source>
</evidence>
<keyword evidence="2 4" id="KW-0175">Coiled coil</keyword>
<feature type="region of interest" description="Disordered" evidence="5">
    <location>
        <begin position="1"/>
        <end position="270"/>
    </location>
</feature>
<dbReference type="Pfam" id="PF13870">
    <property type="entry name" value="CCDC113_CCDC96_CC"/>
    <property type="match status" value="1"/>
</dbReference>
<sequence>MVKLTPIFEPAPQESDQDASEGQSGEGAVMEPRQDRGETDSTEHEADPVPSDTADSTIGETRGMEDTDGAIETPAEGDTDGAETATAKDIEGPEAAAAGDTDRDAAETPAETDTGGAEAAADTTAVADGDSKGEEVALLNSGREEMLAVGETAPTEASASDEVDEGEARNPDGAGPEVIVMEGERLSPGPEQEPAPGAEGDGSPVELLTEQPDGQDSTERAEGDLAAAEAAEVAQGDRTPATPTIIAPDEESERSMEEPVSREPSAHDGRDCVKAGGDGAMVGNLDAVEEQDMENTVEGEMEPQMSHEELLEKYQALHETHEKLLRRNGQLQHKLADYFRRKKGEDGRVEVERGGLDQEQKYLKYMVAIEDVRRQEQQQRLALERQVADLSARQQQQQECVEAEWRALAACKRQAVLAAIRTRIGRHVSKEELKQMEQSEERKEEEVAHVRLQNIKLKNRLRKQEQMLRSREELGEGLHLIDFEQLKIENQTYNEKVEERNEELLKLRRKITCTVHMLTHVKEKLQFVQVENEEQRAALASVEVHVAQRRDALTRTKQARDALRTDNIRLRRRAGLLGSPQLLRDLEVAVDGAERLRGRLQELRARHAELALAARGVRAKVEQARAVAATGASARRGGGGGGALVSTYGAGALA</sequence>
<evidence type="ECO:0000256" key="2">
    <source>
        <dbReference type="ARBA" id="ARBA00023054"/>
    </source>
</evidence>
<dbReference type="InterPro" id="IPR051885">
    <property type="entry name" value="CC_CF"/>
</dbReference>
<feature type="compositionally biased region" description="Basic and acidic residues" evidence="5">
    <location>
        <begin position="32"/>
        <end position="47"/>
    </location>
</feature>
<feature type="compositionally biased region" description="Low complexity" evidence="5">
    <location>
        <begin position="224"/>
        <end position="234"/>
    </location>
</feature>
<organism evidence="7 8">
    <name type="scientific">Petromyzon marinus</name>
    <name type="common">Sea lamprey</name>
    <dbReference type="NCBI Taxonomy" id="7757"/>
    <lineage>
        <taxon>Eukaryota</taxon>
        <taxon>Metazoa</taxon>
        <taxon>Chordata</taxon>
        <taxon>Craniata</taxon>
        <taxon>Vertebrata</taxon>
        <taxon>Cyclostomata</taxon>
        <taxon>Hyperoartia</taxon>
        <taxon>Petromyzontiformes</taxon>
        <taxon>Petromyzontidae</taxon>
        <taxon>Petromyzon</taxon>
    </lineage>
</organism>
<gene>
    <name evidence="8" type="primary">CCDC96</name>
</gene>
<dbReference type="Proteomes" id="UP001318040">
    <property type="component" value="Chromosome 3"/>
</dbReference>
<feature type="coiled-coil region" evidence="4">
    <location>
        <begin position="426"/>
        <end position="514"/>
    </location>
</feature>
<dbReference type="GO" id="GO:0005930">
    <property type="term" value="C:axoneme"/>
    <property type="evidence" value="ECO:0007669"/>
    <property type="project" value="TreeGrafter"/>
</dbReference>
<feature type="coiled-coil region" evidence="4">
    <location>
        <begin position="366"/>
        <end position="393"/>
    </location>
</feature>
<evidence type="ECO:0000259" key="6">
    <source>
        <dbReference type="Pfam" id="PF13870"/>
    </source>
</evidence>
<name>A0AAJ7XGL3_PETMA</name>
<keyword evidence="7" id="KW-1185">Reference proteome</keyword>
<dbReference type="GO" id="GO:0060271">
    <property type="term" value="P:cilium assembly"/>
    <property type="evidence" value="ECO:0007669"/>
    <property type="project" value="TreeGrafter"/>
</dbReference>
<dbReference type="CTD" id="257236"/>
<reference evidence="8" key="1">
    <citation type="submission" date="2025-08" db="UniProtKB">
        <authorList>
            <consortium name="RefSeq"/>
        </authorList>
    </citation>
    <scope>IDENTIFICATION</scope>
    <source>
        <tissue evidence="8">Sperm</tissue>
    </source>
</reference>
<dbReference type="InterPro" id="IPR025254">
    <property type="entry name" value="CCDC113/CCDC96_CC"/>
</dbReference>
<feature type="compositionally biased region" description="Basic and acidic residues" evidence="5">
    <location>
        <begin position="253"/>
        <end position="270"/>
    </location>
</feature>
<feature type="compositionally biased region" description="Low complexity" evidence="5">
    <location>
        <begin position="188"/>
        <end position="202"/>
    </location>
</feature>
<protein>
    <submittedName>
        <fullName evidence="8">Coiled-coil domain-containing protein 96 isoform X1</fullName>
    </submittedName>
</protein>
<dbReference type="GeneID" id="116956450"/>
<evidence type="ECO:0000256" key="5">
    <source>
        <dbReference type="SAM" id="MobiDB-lite"/>
    </source>
</evidence>
<evidence type="ECO:0000256" key="1">
    <source>
        <dbReference type="ARBA" id="ARBA00004138"/>
    </source>
</evidence>
<keyword evidence="3" id="KW-0966">Cell projection</keyword>
<dbReference type="RefSeq" id="XP_032833989.1">
    <property type="nucleotide sequence ID" value="XM_032978098.1"/>
</dbReference>
<feature type="coiled-coil region" evidence="4">
    <location>
        <begin position="583"/>
        <end position="613"/>
    </location>
</feature>
<dbReference type="GO" id="GO:0036064">
    <property type="term" value="C:ciliary basal body"/>
    <property type="evidence" value="ECO:0007669"/>
    <property type="project" value="TreeGrafter"/>
</dbReference>
<dbReference type="PANTHER" id="PTHR15654">
    <property type="entry name" value="COILED-COIL DOMAIN-CONTAINING PROTEIN 113-RELATED"/>
    <property type="match status" value="1"/>
</dbReference>
<evidence type="ECO:0000256" key="4">
    <source>
        <dbReference type="SAM" id="Coils"/>
    </source>
</evidence>
<comment type="subcellular location">
    <subcellularLocation>
        <location evidence="1">Cell projection</location>
        <location evidence="1">Cilium</location>
    </subcellularLocation>
</comment>
<evidence type="ECO:0000313" key="7">
    <source>
        <dbReference type="Proteomes" id="UP001318040"/>
    </source>
</evidence>
<dbReference type="KEGG" id="pmrn:116956450"/>
<feature type="domain" description="CCDC113/CCDC96 coiled-coil" evidence="6">
    <location>
        <begin position="441"/>
        <end position="612"/>
    </location>
</feature>
<dbReference type="AlphaFoldDB" id="A0AAJ7XGL3"/>
<accession>A0AAJ7XGL3</accession>